<accession>A0ABW0K9B9</accession>
<dbReference type="EMBL" id="JBHSMJ010000022">
    <property type="protein sequence ID" value="MFC5449973.1"/>
    <property type="molecule type" value="Genomic_DNA"/>
</dbReference>
<dbReference type="RefSeq" id="WP_270884960.1">
    <property type="nucleotide sequence ID" value="NZ_JAQFVF010000080.1"/>
</dbReference>
<evidence type="ECO:0000313" key="1">
    <source>
        <dbReference type="EMBL" id="MFC5449973.1"/>
    </source>
</evidence>
<comment type="caution">
    <text evidence="1">The sequence shown here is derived from an EMBL/GenBank/DDBJ whole genome shotgun (WGS) entry which is preliminary data.</text>
</comment>
<gene>
    <name evidence="1" type="ORF">ACFPOG_17120</name>
</gene>
<protein>
    <submittedName>
        <fullName evidence="1">Uncharacterized protein</fullName>
    </submittedName>
</protein>
<proteinExistence type="predicted"/>
<sequence>MIRTLTHAHVIDHNEMIIAFGKSEVVKGFYDETRKTDIFYWNGHDEMMKFLDMEVWQKYPEYLRVDIDNKLAENREFAMANRIPQIKLIFNTVNDLYAHPKAGPKLRKISMNKLYDEGREYLREIILHADRYFHSNENQPSISNLLRQKFIEK</sequence>
<name>A0ABW0K9B9_9BACL</name>
<organism evidence="1 2">
    <name type="scientific">Paenibacillus aestuarii</name>
    <dbReference type="NCBI Taxonomy" id="516965"/>
    <lineage>
        <taxon>Bacteria</taxon>
        <taxon>Bacillati</taxon>
        <taxon>Bacillota</taxon>
        <taxon>Bacilli</taxon>
        <taxon>Bacillales</taxon>
        <taxon>Paenibacillaceae</taxon>
        <taxon>Paenibacillus</taxon>
    </lineage>
</organism>
<keyword evidence="2" id="KW-1185">Reference proteome</keyword>
<dbReference type="Proteomes" id="UP001596044">
    <property type="component" value="Unassembled WGS sequence"/>
</dbReference>
<reference evidence="2" key="1">
    <citation type="journal article" date="2019" name="Int. J. Syst. Evol. Microbiol.">
        <title>The Global Catalogue of Microorganisms (GCM) 10K type strain sequencing project: providing services to taxonomists for standard genome sequencing and annotation.</title>
        <authorList>
            <consortium name="The Broad Institute Genomics Platform"/>
            <consortium name="The Broad Institute Genome Sequencing Center for Infectious Disease"/>
            <person name="Wu L."/>
            <person name="Ma J."/>
        </authorList>
    </citation>
    <scope>NUCLEOTIDE SEQUENCE [LARGE SCALE GENOMIC DNA]</scope>
    <source>
        <strain evidence="2">KACC 11904</strain>
    </source>
</reference>
<evidence type="ECO:0000313" key="2">
    <source>
        <dbReference type="Proteomes" id="UP001596044"/>
    </source>
</evidence>